<dbReference type="GO" id="GO:0016757">
    <property type="term" value="F:glycosyltransferase activity"/>
    <property type="evidence" value="ECO:0007669"/>
    <property type="project" value="UniProtKB-KW"/>
</dbReference>
<reference evidence="9" key="1">
    <citation type="journal article" date="2021" name="PeerJ">
        <title>Extensive microbial diversity within the chicken gut microbiome revealed by metagenomics and culture.</title>
        <authorList>
            <person name="Gilroy R."/>
            <person name="Ravi A."/>
            <person name="Getino M."/>
            <person name="Pursley I."/>
            <person name="Horton D.L."/>
            <person name="Alikhan N.F."/>
            <person name="Baker D."/>
            <person name="Gharbi K."/>
            <person name="Hall N."/>
            <person name="Watson M."/>
            <person name="Adriaenssens E.M."/>
            <person name="Foster-Nyarko E."/>
            <person name="Jarju S."/>
            <person name="Secka A."/>
            <person name="Antonio M."/>
            <person name="Oren A."/>
            <person name="Chaudhuri R.R."/>
            <person name="La Ragione R."/>
            <person name="Hildebrand F."/>
            <person name="Pallen M.J."/>
        </authorList>
    </citation>
    <scope>NUCLEOTIDE SEQUENCE</scope>
    <source>
        <strain evidence="9">ChiSjej2B20-11307</strain>
    </source>
</reference>
<dbReference type="Pfam" id="PF03633">
    <property type="entry name" value="Glyco_hydro_65C"/>
    <property type="match status" value="1"/>
</dbReference>
<dbReference type="SUPFAM" id="SSF74650">
    <property type="entry name" value="Galactose mutarotase-like"/>
    <property type="match status" value="1"/>
</dbReference>
<feature type="active site" description="Proton donor" evidence="4">
    <location>
        <position position="499"/>
    </location>
</feature>
<dbReference type="GO" id="GO:0004553">
    <property type="term" value="F:hydrolase activity, hydrolyzing O-glycosyl compounds"/>
    <property type="evidence" value="ECO:0007669"/>
    <property type="project" value="TreeGrafter"/>
</dbReference>
<keyword evidence="2" id="KW-0328">Glycosyltransferase</keyword>
<dbReference type="SUPFAM" id="SSF48208">
    <property type="entry name" value="Six-hairpin glycosidases"/>
    <property type="match status" value="1"/>
</dbReference>
<evidence type="ECO:0000256" key="1">
    <source>
        <dbReference type="ARBA" id="ARBA00006768"/>
    </source>
</evidence>
<feature type="binding site" evidence="5">
    <location>
        <begin position="612"/>
        <end position="613"/>
    </location>
    <ligand>
        <name>substrate</name>
    </ligand>
</feature>
<dbReference type="GO" id="GO:0005975">
    <property type="term" value="P:carbohydrate metabolic process"/>
    <property type="evidence" value="ECO:0007669"/>
    <property type="project" value="InterPro"/>
</dbReference>
<dbReference type="EMBL" id="DXAK01000027">
    <property type="protein sequence ID" value="HJA06522.1"/>
    <property type="molecule type" value="Genomic_DNA"/>
</dbReference>
<dbReference type="PANTHER" id="PTHR11051">
    <property type="entry name" value="GLYCOSYL HYDROLASE-RELATED"/>
    <property type="match status" value="1"/>
</dbReference>
<dbReference type="InterPro" id="IPR005195">
    <property type="entry name" value="Glyco_hydro_65_M"/>
</dbReference>
<evidence type="ECO:0000259" key="7">
    <source>
        <dbReference type="Pfam" id="PF03633"/>
    </source>
</evidence>
<evidence type="ECO:0000313" key="9">
    <source>
        <dbReference type="EMBL" id="HJA06522.1"/>
    </source>
</evidence>
<feature type="domain" description="Glycoside hydrolase family 65 C-terminal" evidence="7">
    <location>
        <begin position="712"/>
        <end position="769"/>
    </location>
</feature>
<dbReference type="PIRSF" id="PIRSF036289">
    <property type="entry name" value="Glycosyl_hydrolase_malt_phosph"/>
    <property type="match status" value="1"/>
</dbReference>
<gene>
    <name evidence="9" type="ORF">H9798_05150</name>
</gene>
<keyword evidence="3" id="KW-0808">Transferase</keyword>
<proteinExistence type="inferred from homology"/>
<accession>A0A9D2H9T0</accession>
<dbReference type="Pfam" id="PF03632">
    <property type="entry name" value="Glyco_hydro_65m"/>
    <property type="match status" value="1"/>
</dbReference>
<organism evidence="9 10">
    <name type="scientific">Candidatus Mediterraneibacter pullicola</name>
    <dbReference type="NCBI Taxonomy" id="2838682"/>
    <lineage>
        <taxon>Bacteria</taxon>
        <taxon>Bacillati</taxon>
        <taxon>Bacillota</taxon>
        <taxon>Clostridia</taxon>
        <taxon>Lachnospirales</taxon>
        <taxon>Lachnospiraceae</taxon>
        <taxon>Mediterraneibacter</taxon>
    </lineage>
</organism>
<evidence type="ECO:0000259" key="6">
    <source>
        <dbReference type="Pfam" id="PF03632"/>
    </source>
</evidence>
<keyword evidence="9" id="KW-0378">Hydrolase</keyword>
<dbReference type="Gene3D" id="1.50.10.10">
    <property type="match status" value="1"/>
</dbReference>
<evidence type="ECO:0000256" key="2">
    <source>
        <dbReference type="ARBA" id="ARBA00022676"/>
    </source>
</evidence>
<dbReference type="InterPro" id="IPR005196">
    <property type="entry name" value="Glyco_hydro_65_N"/>
</dbReference>
<feature type="domain" description="Glycoside hydrolase family 65 N-terminal" evidence="8">
    <location>
        <begin position="18"/>
        <end position="252"/>
    </location>
</feature>
<evidence type="ECO:0000259" key="8">
    <source>
        <dbReference type="Pfam" id="PF03636"/>
    </source>
</evidence>
<dbReference type="Pfam" id="PF03636">
    <property type="entry name" value="Glyco_hydro_65N"/>
    <property type="match status" value="1"/>
</dbReference>
<dbReference type="InterPro" id="IPR037018">
    <property type="entry name" value="GH65_N"/>
</dbReference>
<dbReference type="InterPro" id="IPR017045">
    <property type="entry name" value="Malt_Pase/Glycosyl_Hdrlase"/>
</dbReference>
<reference evidence="9" key="2">
    <citation type="submission" date="2021-04" db="EMBL/GenBank/DDBJ databases">
        <authorList>
            <person name="Gilroy R."/>
        </authorList>
    </citation>
    <scope>NUCLEOTIDE SEQUENCE</scope>
    <source>
        <strain evidence="9">ChiSjej2B20-11307</strain>
    </source>
</reference>
<feature type="domain" description="Glycoside hydrolase family 65 central catalytic" evidence="6">
    <location>
        <begin position="321"/>
        <end position="700"/>
    </location>
</feature>
<dbReference type="PANTHER" id="PTHR11051:SF8">
    <property type="entry name" value="PROTEIN-GLUCOSYLGALACTOSYLHYDROXYLYSINE GLUCOSIDASE"/>
    <property type="match status" value="1"/>
</dbReference>
<dbReference type="InterPro" id="IPR011013">
    <property type="entry name" value="Gal_mutarotase_sf_dom"/>
</dbReference>
<feature type="binding site" evidence="5">
    <location>
        <begin position="356"/>
        <end position="357"/>
    </location>
    <ligand>
        <name>substrate</name>
    </ligand>
</feature>
<dbReference type="AlphaFoldDB" id="A0A9D2H9T0"/>
<protein>
    <submittedName>
        <fullName evidence="9">Family 65 glycosyl hydrolase</fullName>
    </submittedName>
</protein>
<evidence type="ECO:0000256" key="4">
    <source>
        <dbReference type="PIRSR" id="PIRSR036289-50"/>
    </source>
</evidence>
<evidence type="ECO:0000256" key="3">
    <source>
        <dbReference type="ARBA" id="ARBA00022679"/>
    </source>
</evidence>
<evidence type="ECO:0000313" key="10">
    <source>
        <dbReference type="Proteomes" id="UP000824223"/>
    </source>
</evidence>
<dbReference type="Proteomes" id="UP000824223">
    <property type="component" value="Unassembled WGS sequence"/>
</dbReference>
<name>A0A9D2H9T0_9FIRM</name>
<dbReference type="InterPro" id="IPR005194">
    <property type="entry name" value="Glyco_hydro_65_C"/>
</dbReference>
<dbReference type="Gene3D" id="2.70.98.40">
    <property type="entry name" value="Glycoside hydrolase, family 65, N-terminal domain"/>
    <property type="match status" value="1"/>
</dbReference>
<comment type="similarity">
    <text evidence="1">Belongs to the glycosyl hydrolase 65 family.</text>
</comment>
<dbReference type="GO" id="GO:0030246">
    <property type="term" value="F:carbohydrate binding"/>
    <property type="evidence" value="ECO:0007669"/>
    <property type="project" value="InterPro"/>
</dbReference>
<evidence type="ECO:0000256" key="5">
    <source>
        <dbReference type="PIRSR" id="PIRSR036289-51"/>
    </source>
</evidence>
<sequence length="779" mass="89250">MSFHMNYNTEPRGWIMEEDGFGARSIAKCESIFAQGNGYLNIRCALEESYVGQCRDAFVAGTFNKAMPDEVTELPNLPDVTELVILVNGERFSLDKGRIHSYSRKLDLRTGECVRKVKWESPEGVELDLCFRRFVSLHEEHAAAFQTEITSVSAPMELVIESGISSRSSNTGSQHCLDGEKRMLGRDTLRLSTCTVQSDIPIVVHCVHKFNKETLMELPVIERRRFVKQFRFQIGKGETLRMEKTACYHTGRDMRYELPDWPAGVTDSKPVCADGDALIEKLKGSSYEELLKMSARAWASYWKDTDIEIESSDPVDQLGMRFALYHLNIMIQRRDSRVGIGAKGMTGEGYKCHSFWDTEMFLLPFYLFTHPQAAKTLLKYRYRSLPGAYRKAAENHYEGAMFPWESAWMDDGEVTPLYGAADIVTGTSIPILTGMLEHHITADIAWGVWLYYEGSMDEKFMDKYGCELLVETARFWSDRLEWKEERKRYEICNVIGPDEYKEHVDNNAFTNYLAAFNLRTAAHVIGIMEKKWPGAWKNLSRRFNLEELREDFQNKEKSLYLPEPDKDGIVAQNEQYMGLEKVDLTKYKTQQGVSSIYEDYSQSQMNQIMVSKQADMVMLLRIFPELFDRETRRKNFIFYESRTLHDSSLSHGQHCVVASWLGMDEMALDMYRHAVNIDMGPNPSSSDEGIHSASMGGVWQCAVCGFAGLKWNGRLSLENHLPKCWKKMTFRLCWRGALLRVELTEGIISISHQQGPEISLCVNGREHILSEGGSVREES</sequence>
<dbReference type="Gene3D" id="2.60.420.10">
    <property type="entry name" value="Maltose phosphorylase, domain 3"/>
    <property type="match status" value="1"/>
</dbReference>
<comment type="caution">
    <text evidence="9">The sequence shown here is derived from an EMBL/GenBank/DDBJ whole genome shotgun (WGS) entry which is preliminary data.</text>
</comment>
<dbReference type="InterPro" id="IPR012341">
    <property type="entry name" value="6hp_glycosidase-like_sf"/>
</dbReference>
<dbReference type="InterPro" id="IPR008928">
    <property type="entry name" value="6-hairpin_glycosidase_sf"/>
</dbReference>